<dbReference type="Pfam" id="PF13186">
    <property type="entry name" value="SPASM"/>
    <property type="match status" value="1"/>
</dbReference>
<sequence length="584" mass="63837">MPPLRRDADMGTCAGIKPLCAAPKLCNVGKNMCFVEGRVMTVREKTGLLADPFCIYPFSALNVMPSGQVKPCCAYTTPIQKDGAPMSVYEHSLEEIWNSRDMRDLRRDLSNGKPAKGCSYCYRQEASGMKSMGTVRNESSKAWTPEDRAELAGADYRMAEGVSALDLDVGNLCNLKCRMCNSSYSSAIAADPVHSRWAPPGPVAARWRGDGSVIAPNHVLGVTYAGLTYPAREDGTLRSWVHESANVKASVYGVGVSGFSIQLFAAEATEASIYANEVLLETAQVSGRYERRFDVEGLEAAAYLDVKIVVAGGPVAVEAVKLLRSNRGGNKLVFSRFENGEQWFQSEAFMAGELLERAESLEIVQLIGGEPLLIKEAQAFARGLIERGVAQNITLAITTNGTQAGEEWIGLLTQFKKVYLAISLDGFGAVNEFIRYPSEWAVIDRNIRAFAAQSTIDVRAAVTVQAYNALRIVELVDYCEEVGILFSGHLLQYPPHLGIRAMPDAARERSVSLLRGHIAKRTADAPDWAYAVPLESLAAAIERESYSPEENAKFWTFTREMDASRGQSLPDAMPELYALMQPPA</sequence>
<evidence type="ECO:0000256" key="1">
    <source>
        <dbReference type="ARBA" id="ARBA00001966"/>
    </source>
</evidence>
<evidence type="ECO:0000313" key="4">
    <source>
        <dbReference type="Proteomes" id="UP000244496"/>
    </source>
</evidence>
<dbReference type="KEGG" id="geh:HYN69_08795"/>
<organism evidence="3 4">
    <name type="scientific">Paragemmobacter aquarius</name>
    <dbReference type="NCBI Taxonomy" id="2169400"/>
    <lineage>
        <taxon>Bacteria</taxon>
        <taxon>Pseudomonadati</taxon>
        <taxon>Pseudomonadota</taxon>
        <taxon>Alphaproteobacteria</taxon>
        <taxon>Rhodobacterales</taxon>
        <taxon>Paracoccaceae</taxon>
        <taxon>Paragemmobacter</taxon>
    </lineage>
</organism>
<name>A0A2S0ULB4_9RHOB</name>
<dbReference type="InterPro" id="IPR058240">
    <property type="entry name" value="rSAM_sf"/>
</dbReference>
<dbReference type="AlphaFoldDB" id="A0A2S0ULB4"/>
<proteinExistence type="predicted"/>
<dbReference type="InterPro" id="IPR013785">
    <property type="entry name" value="Aldolase_TIM"/>
</dbReference>
<keyword evidence="4" id="KW-1185">Reference proteome</keyword>
<evidence type="ECO:0000313" key="3">
    <source>
        <dbReference type="EMBL" id="AWB48592.1"/>
    </source>
</evidence>
<dbReference type="SUPFAM" id="SSF102114">
    <property type="entry name" value="Radical SAM enzymes"/>
    <property type="match status" value="2"/>
</dbReference>
<gene>
    <name evidence="3" type="ORF">HYN69_08795</name>
</gene>
<accession>A0A2S0ULB4</accession>
<dbReference type="PANTHER" id="PTHR43273">
    <property type="entry name" value="ANAEROBIC SULFATASE-MATURATING ENZYME HOMOLOG ASLB-RELATED"/>
    <property type="match status" value="1"/>
</dbReference>
<comment type="cofactor">
    <cofactor evidence="1">
        <name>[4Fe-4S] cluster</name>
        <dbReference type="ChEBI" id="CHEBI:49883"/>
    </cofactor>
</comment>
<evidence type="ECO:0000259" key="2">
    <source>
        <dbReference type="Pfam" id="PF13186"/>
    </source>
</evidence>
<dbReference type="Gene3D" id="3.20.20.70">
    <property type="entry name" value="Aldolase class I"/>
    <property type="match status" value="2"/>
</dbReference>
<dbReference type="InterPro" id="IPR023885">
    <property type="entry name" value="4Fe4S-binding_SPASM_dom"/>
</dbReference>
<dbReference type="EMBL" id="CP028918">
    <property type="protein sequence ID" value="AWB48592.1"/>
    <property type="molecule type" value="Genomic_DNA"/>
</dbReference>
<dbReference type="InterPro" id="IPR023867">
    <property type="entry name" value="Sulphatase_maturase_rSAM"/>
</dbReference>
<protein>
    <recommendedName>
        <fullName evidence="2">4Fe4S-binding SPASM domain-containing protein</fullName>
    </recommendedName>
</protein>
<dbReference type="CDD" id="cd01335">
    <property type="entry name" value="Radical_SAM"/>
    <property type="match status" value="1"/>
</dbReference>
<reference evidence="3 4" key="1">
    <citation type="submission" date="2018-04" db="EMBL/GenBank/DDBJ databases">
        <title>Genome sequencing of Gemmobacter.</title>
        <authorList>
            <person name="Yi H."/>
            <person name="Baek M.-G."/>
        </authorList>
    </citation>
    <scope>NUCLEOTIDE SEQUENCE [LARGE SCALE GENOMIC DNA]</scope>
    <source>
        <strain evidence="3 4">HYN0069</strain>
    </source>
</reference>
<dbReference type="PANTHER" id="PTHR43273:SF3">
    <property type="entry name" value="ANAEROBIC SULFATASE-MATURATING ENZYME HOMOLOG ASLB-RELATED"/>
    <property type="match status" value="1"/>
</dbReference>
<dbReference type="GO" id="GO:0016491">
    <property type="term" value="F:oxidoreductase activity"/>
    <property type="evidence" value="ECO:0007669"/>
    <property type="project" value="InterPro"/>
</dbReference>
<dbReference type="CDD" id="cd21109">
    <property type="entry name" value="SPASM"/>
    <property type="match status" value="1"/>
</dbReference>
<feature type="domain" description="4Fe4S-binding SPASM" evidence="2">
    <location>
        <begin position="54"/>
        <end position="121"/>
    </location>
</feature>
<dbReference type="Proteomes" id="UP000244496">
    <property type="component" value="Chromosome"/>
</dbReference>